<reference evidence="8" key="1">
    <citation type="submission" date="2022-11" db="EMBL/GenBank/DDBJ databases">
        <authorList>
            <person name="Kikuchi T."/>
        </authorList>
    </citation>
    <scope>NUCLEOTIDE SEQUENCE</scope>
    <source>
        <strain evidence="8">PS1010</strain>
    </source>
</reference>
<accession>A0A9P1IDS2</accession>
<dbReference type="GO" id="GO:0004602">
    <property type="term" value="F:glutathione peroxidase activity"/>
    <property type="evidence" value="ECO:0007669"/>
    <property type="project" value="UniProtKB-ARBA"/>
</dbReference>
<proteinExistence type="inferred from homology"/>
<evidence type="ECO:0000256" key="1">
    <source>
        <dbReference type="ARBA" id="ARBA00012452"/>
    </source>
</evidence>
<dbReference type="Proteomes" id="UP001152747">
    <property type="component" value="Unassembled WGS sequence"/>
</dbReference>
<dbReference type="CDD" id="cd03039">
    <property type="entry name" value="GST_N_Sigma_like"/>
    <property type="match status" value="1"/>
</dbReference>
<feature type="domain" description="GST N-terminal" evidence="6">
    <location>
        <begin position="2"/>
        <end position="79"/>
    </location>
</feature>
<organism evidence="8 9">
    <name type="scientific">Caenorhabditis angaria</name>
    <dbReference type="NCBI Taxonomy" id="860376"/>
    <lineage>
        <taxon>Eukaryota</taxon>
        <taxon>Metazoa</taxon>
        <taxon>Ecdysozoa</taxon>
        <taxon>Nematoda</taxon>
        <taxon>Chromadorea</taxon>
        <taxon>Rhabditida</taxon>
        <taxon>Rhabditina</taxon>
        <taxon>Rhabditomorpha</taxon>
        <taxon>Rhabditoidea</taxon>
        <taxon>Rhabditidae</taxon>
        <taxon>Peloderinae</taxon>
        <taxon>Caenorhabditis</taxon>
    </lineage>
</organism>
<dbReference type="SFLD" id="SFLDS00019">
    <property type="entry name" value="Glutathione_Transferase_(cytos"/>
    <property type="match status" value="1"/>
</dbReference>
<dbReference type="GO" id="GO:0004364">
    <property type="term" value="F:glutathione transferase activity"/>
    <property type="evidence" value="ECO:0007669"/>
    <property type="project" value="UniProtKB-EC"/>
</dbReference>
<dbReference type="SUPFAM" id="SSF52833">
    <property type="entry name" value="Thioredoxin-like"/>
    <property type="match status" value="1"/>
</dbReference>
<dbReference type="FunFam" id="3.40.30.10:FF:000035">
    <property type="entry name" value="hematopoietic prostaglandin D synthase"/>
    <property type="match status" value="1"/>
</dbReference>
<dbReference type="Pfam" id="PF14497">
    <property type="entry name" value="GST_C_3"/>
    <property type="match status" value="1"/>
</dbReference>
<sequence>MVHYKLSYFPIRGAGEIARQIFAVAGQEFEDERIPQDQWPARKSSTPFGQLPVLTVDGKQLAQSHAIARFLSRQFGLNGKCAWEEAQVNAIADQFKDYQSEVRPYFVVLMGFAQGDAAKLKEETFLPAFNKHFQLFSNILKANASGYLVGDSLTFVDLYLAQHTSDLLAADSSLFDKFPEFKAHQQKVHSNANLKKWLETRPQTPF</sequence>
<dbReference type="InterPro" id="IPR010987">
    <property type="entry name" value="Glutathione-S-Trfase_C-like"/>
</dbReference>
<evidence type="ECO:0000256" key="2">
    <source>
        <dbReference type="ARBA" id="ARBA00022679"/>
    </source>
</evidence>
<dbReference type="PANTHER" id="PTHR11571:SF224">
    <property type="entry name" value="HEMATOPOIETIC PROSTAGLANDIN D SYNTHASE"/>
    <property type="match status" value="1"/>
</dbReference>
<comment type="caution">
    <text evidence="8">The sequence shown here is derived from an EMBL/GenBank/DDBJ whole genome shotgun (WGS) entry which is preliminary data.</text>
</comment>
<dbReference type="InterPro" id="IPR050213">
    <property type="entry name" value="GST_superfamily"/>
</dbReference>
<comment type="catalytic activity">
    <reaction evidence="4">
        <text>RX + glutathione = an S-substituted glutathione + a halide anion + H(+)</text>
        <dbReference type="Rhea" id="RHEA:16437"/>
        <dbReference type="ChEBI" id="CHEBI:15378"/>
        <dbReference type="ChEBI" id="CHEBI:16042"/>
        <dbReference type="ChEBI" id="CHEBI:17792"/>
        <dbReference type="ChEBI" id="CHEBI:57925"/>
        <dbReference type="ChEBI" id="CHEBI:90779"/>
        <dbReference type="EC" id="2.5.1.18"/>
    </reaction>
</comment>
<dbReference type="InterPro" id="IPR004046">
    <property type="entry name" value="GST_C"/>
</dbReference>
<evidence type="ECO:0000256" key="3">
    <source>
        <dbReference type="ARBA" id="ARBA00038317"/>
    </source>
</evidence>
<evidence type="ECO:0000256" key="5">
    <source>
        <dbReference type="ARBA" id="ARBA00078118"/>
    </source>
</evidence>
<dbReference type="AlphaFoldDB" id="A0A9P1IDS2"/>
<dbReference type="InterPro" id="IPR036282">
    <property type="entry name" value="Glutathione-S-Trfase_C_sf"/>
</dbReference>
<dbReference type="OrthoDB" id="414243at2759"/>
<dbReference type="Pfam" id="PF02798">
    <property type="entry name" value="GST_N"/>
    <property type="match status" value="1"/>
</dbReference>
<dbReference type="SFLD" id="SFLDG01205">
    <property type="entry name" value="AMPS.1"/>
    <property type="match status" value="1"/>
</dbReference>
<dbReference type="PANTHER" id="PTHR11571">
    <property type="entry name" value="GLUTATHIONE S-TRANSFERASE"/>
    <property type="match status" value="1"/>
</dbReference>
<dbReference type="InterPro" id="IPR036249">
    <property type="entry name" value="Thioredoxin-like_sf"/>
</dbReference>
<dbReference type="PROSITE" id="PS50405">
    <property type="entry name" value="GST_CTER"/>
    <property type="match status" value="1"/>
</dbReference>
<dbReference type="PROSITE" id="PS50404">
    <property type="entry name" value="GST_NTER"/>
    <property type="match status" value="1"/>
</dbReference>
<dbReference type="Gene3D" id="1.20.1050.10">
    <property type="match status" value="1"/>
</dbReference>
<dbReference type="SFLD" id="SFLDG00363">
    <property type="entry name" value="AMPS_(cytGST):_Alpha-__Mu-__Pi"/>
    <property type="match status" value="1"/>
</dbReference>
<keyword evidence="2" id="KW-0808">Transferase</keyword>
<evidence type="ECO:0000259" key="7">
    <source>
        <dbReference type="PROSITE" id="PS50405"/>
    </source>
</evidence>
<dbReference type="FunFam" id="1.20.1050.10:FF:000031">
    <property type="entry name" value="Glutathione S-Transferase"/>
    <property type="match status" value="1"/>
</dbReference>
<dbReference type="GO" id="GO:0006749">
    <property type="term" value="P:glutathione metabolic process"/>
    <property type="evidence" value="ECO:0007669"/>
    <property type="project" value="TreeGrafter"/>
</dbReference>
<keyword evidence="9" id="KW-1185">Reference proteome</keyword>
<evidence type="ECO:0000256" key="4">
    <source>
        <dbReference type="ARBA" id="ARBA00047960"/>
    </source>
</evidence>
<gene>
    <name evidence="8" type="ORF">CAMP_LOCUS5946</name>
</gene>
<dbReference type="EC" id="2.5.1.18" evidence="1"/>
<feature type="domain" description="GST C-terminal" evidence="7">
    <location>
        <begin position="81"/>
        <end position="206"/>
    </location>
</feature>
<name>A0A9P1IDS2_9PELO</name>
<dbReference type="Gene3D" id="3.40.30.10">
    <property type="entry name" value="Glutaredoxin"/>
    <property type="match status" value="1"/>
</dbReference>
<evidence type="ECO:0000313" key="9">
    <source>
        <dbReference type="Proteomes" id="UP001152747"/>
    </source>
</evidence>
<evidence type="ECO:0000313" key="8">
    <source>
        <dbReference type="EMBL" id="CAI5443309.1"/>
    </source>
</evidence>
<protein>
    <recommendedName>
        <fullName evidence="1">glutathione transferase</fullName>
        <ecNumber evidence="1">2.5.1.18</ecNumber>
    </recommendedName>
    <alternativeName>
        <fullName evidence="5">GST class-sigma</fullName>
    </alternativeName>
</protein>
<dbReference type="EMBL" id="CANHGI010000002">
    <property type="protein sequence ID" value="CAI5443309.1"/>
    <property type="molecule type" value="Genomic_DNA"/>
</dbReference>
<dbReference type="SUPFAM" id="SSF47616">
    <property type="entry name" value="GST C-terminal domain-like"/>
    <property type="match status" value="1"/>
</dbReference>
<dbReference type="InterPro" id="IPR040079">
    <property type="entry name" value="Glutathione_S-Trfase"/>
</dbReference>
<evidence type="ECO:0000259" key="6">
    <source>
        <dbReference type="PROSITE" id="PS50404"/>
    </source>
</evidence>
<dbReference type="GO" id="GO:0005737">
    <property type="term" value="C:cytoplasm"/>
    <property type="evidence" value="ECO:0007669"/>
    <property type="project" value="UniProtKB-ARBA"/>
</dbReference>
<dbReference type="InterPro" id="IPR004045">
    <property type="entry name" value="Glutathione_S-Trfase_N"/>
</dbReference>
<comment type="similarity">
    <text evidence="3">Belongs to the GST superfamily. Sigma family.</text>
</comment>
<dbReference type="CDD" id="cd03192">
    <property type="entry name" value="GST_C_Sigma_like"/>
    <property type="match status" value="1"/>
</dbReference>